<proteinExistence type="predicted"/>
<dbReference type="Proteomes" id="UP000199701">
    <property type="component" value="Unassembled WGS sequence"/>
</dbReference>
<dbReference type="Gene3D" id="3.40.50.300">
    <property type="entry name" value="P-loop containing nucleotide triphosphate hydrolases"/>
    <property type="match status" value="1"/>
</dbReference>
<dbReference type="OrthoDB" id="856045at2"/>
<reference evidence="1 2" key="1">
    <citation type="submission" date="2016-10" db="EMBL/GenBank/DDBJ databases">
        <authorList>
            <person name="de Groot N.N."/>
        </authorList>
    </citation>
    <scope>NUCLEOTIDE SEQUENCE [LARGE SCALE GENOMIC DNA]</scope>
    <source>
        <strain evidence="1 2">DSM 9179</strain>
    </source>
</reference>
<dbReference type="STRING" id="99656.SAMN05421659_10354"/>
<sequence length="1182" mass="137324">MNYLDLISKKKQYKYSANICFDLKDEEKLANFIPNVTTTEIIREYLLGIINGTANNHSRILYGSYGTGKSHLLTVLCAILGLINTSGNGFKEFARSIEQYDKDLTNDLRTFVKEDKPFLVVPVFADFDEFDKCISYSLKKELERNNIKICFKSYFDEARKLLKKWETGEESAKRIEEECGKNSIDLGELYQGLENYDSKSEKKFNDIFKGMTYGATFVSGTGNLIDNIELANETIKGTHKGIVFVFDEFGRYIEDFGETIKVKVVQDLAEFCDHGKFNNYLIMVSHKQLSMYTDKMKKESSEEWKKVEGRFLSTSINSKYDQCLSLIPYIIPKTKKWDSFKEMHQQELNELYNQGWDFKGFLLPPKKINKMGPFEGGYPLHPITLYSLDRLSKKVAQNERTFFTYLASDEEHSLSDQLKNMQDDRFHFVGLDSIFDYFEANIRAYKSEEIYAIYKKLQFAINKLGVIDNNEIQVKILKAMAVIYIISDLSVLTADKDTLINVIDEDKELLSIALSKLEKMKIVRYMRQYGYFDFLDSSIYDLDSMIDEKSASVTDDMAISILNEDFSGFVVYPYEYNSTFHMNRIFVPVFVQKQDLGKKTFFNSLPKFYDGVIAFVLDQQYDPNEYAKIIDIPERMVMLINGDSKLIKQEVKRYVAILYFYSKREELKKDDPTVEKELLMYLGEQESVVNDLIRKWRSISNNNVIPMVNDKVLNINSELELVKKASEIMFDNFSKTVIINNDLINKNVISGAIKQARYKAMNYVFNNENIYDNCSVLSPEHTVLRSVLSKTGISDDGTVVVQDINKLPNGTIAGQPVMHALNKYLKKCEKAQVNLEEIYSELKQAPYGLRDGYLPVLFAYALKNYQNVSLFFHGTERDYSEDELVKAIESPEDYSLYICDWNDGQTEYIESLEKMFGQFINQNNDSKNRLRDLLYAMNTHFASVSKAARTTDKYVSEITKQYRSIMSISYKNYNKFFFENLLQIDDDLQNLIVQISNIKFELESVVVKQYRNVERSIRDVLALNNTESIVKYISKKYEEDWQVKSYKAFDYNTNTYMEYMSSMNKTETDQSFVKDVAKMVTGFEIDYWSDSKIDDFEDEFTKIINQLENYQAQDSLNQNEMKIIIETGTDETRITQFDKAELSTNSQMMFNKIKATMDSFGQGISYEEKMQVVAKLLGEIMQ</sequence>
<evidence type="ECO:0000313" key="2">
    <source>
        <dbReference type="Proteomes" id="UP000199701"/>
    </source>
</evidence>
<gene>
    <name evidence="1" type="ORF">SAMN05421659_10354</name>
</gene>
<name>A0A1I0NES2_9FIRM</name>
<dbReference type="AlphaFoldDB" id="A0A1I0NES2"/>
<evidence type="ECO:0000313" key="1">
    <source>
        <dbReference type="EMBL" id="SEV99915.1"/>
    </source>
</evidence>
<dbReference type="SUPFAM" id="SSF52540">
    <property type="entry name" value="P-loop containing nucleoside triphosphate hydrolases"/>
    <property type="match status" value="1"/>
</dbReference>
<dbReference type="EMBL" id="FOJI01000003">
    <property type="protein sequence ID" value="SEV99915.1"/>
    <property type="molecule type" value="Genomic_DNA"/>
</dbReference>
<organism evidence="1 2">
    <name type="scientific">[Clostridium] fimetarium</name>
    <dbReference type="NCBI Taxonomy" id="99656"/>
    <lineage>
        <taxon>Bacteria</taxon>
        <taxon>Bacillati</taxon>
        <taxon>Bacillota</taxon>
        <taxon>Clostridia</taxon>
        <taxon>Lachnospirales</taxon>
        <taxon>Lachnospiraceae</taxon>
    </lineage>
</organism>
<protein>
    <submittedName>
        <fullName evidence="1">Uncharacterized protein</fullName>
    </submittedName>
</protein>
<dbReference type="RefSeq" id="WP_092451122.1">
    <property type="nucleotide sequence ID" value="NZ_FOJI01000003.1"/>
</dbReference>
<accession>A0A1I0NES2</accession>
<keyword evidence="2" id="KW-1185">Reference proteome</keyword>
<dbReference type="InterPro" id="IPR027417">
    <property type="entry name" value="P-loop_NTPase"/>
</dbReference>